<evidence type="ECO:0000256" key="1">
    <source>
        <dbReference type="SAM" id="SignalP"/>
    </source>
</evidence>
<comment type="caution">
    <text evidence="3">The sequence shown here is derived from an EMBL/GenBank/DDBJ whole genome shotgun (WGS) entry which is preliminary data.</text>
</comment>
<feature type="signal peptide" evidence="1">
    <location>
        <begin position="1"/>
        <end position="26"/>
    </location>
</feature>
<dbReference type="EMBL" id="LNQN01000001">
    <property type="protein sequence ID" value="KSU85852.1"/>
    <property type="molecule type" value="Genomic_DNA"/>
</dbReference>
<evidence type="ECO:0000259" key="2">
    <source>
        <dbReference type="Pfam" id="PF17936"/>
    </source>
</evidence>
<evidence type="ECO:0000313" key="3">
    <source>
        <dbReference type="EMBL" id="KSU85852.1"/>
    </source>
</evidence>
<dbReference type="InterPro" id="IPR041498">
    <property type="entry name" value="Big_6"/>
</dbReference>
<keyword evidence="4" id="KW-1185">Reference proteome</keyword>
<feature type="chain" id="PRO_5006893906" description="Bacterial Ig domain-containing protein" evidence="1">
    <location>
        <begin position="27"/>
        <end position="364"/>
    </location>
</feature>
<sequence>MKKKIAGLVLSSALLASTLGVSSAHAASAPTYSDTKQELKVAVQNSGHHTERFSHPLFTTKAKSQAMKMLKAGDIYYENEPNNDLSFADLLNSGEYVVGSFYDYDVDIFGFDIKTPGYLSAAALPVDYPYSLMDLGYGMIDTKKNFLPIDYREVTDKGIIGQGYDVKKAGHYYLVALDLANFGSGDEYMLSYRFTPYDKTAPKAPTVNTVDDNDTVVKGKAEAKSTVEISVNKKSIGKATADKNGKFTVKIAKQKAGTSLSVTATDAAKNKSKVTVKKVIDKTAPSLTVNKVDDNDKSVSGKTEKSASVVVKYGSTKLGSKKAGSDGKFKITIKKQKKGRVLTVTSTDAAKNTKTVKVTVQKAK</sequence>
<dbReference type="Proteomes" id="UP000054099">
    <property type="component" value="Unassembled WGS sequence"/>
</dbReference>
<evidence type="ECO:0000313" key="4">
    <source>
        <dbReference type="Proteomes" id="UP000054099"/>
    </source>
</evidence>
<gene>
    <name evidence="3" type="ORF">AS030_10290</name>
</gene>
<organism evidence="3 4">
    <name type="scientific">Fictibacillus enclensis</name>
    <dbReference type="NCBI Taxonomy" id="1017270"/>
    <lineage>
        <taxon>Bacteria</taxon>
        <taxon>Bacillati</taxon>
        <taxon>Bacillota</taxon>
        <taxon>Bacilli</taxon>
        <taxon>Bacillales</taxon>
        <taxon>Fictibacillaceae</taxon>
        <taxon>Fictibacillus</taxon>
    </lineage>
</organism>
<dbReference type="Gene3D" id="2.60.40.10">
    <property type="entry name" value="Immunoglobulins"/>
    <property type="match status" value="2"/>
</dbReference>
<dbReference type="OrthoDB" id="2879424at2"/>
<protein>
    <recommendedName>
        <fullName evidence="2">Bacterial Ig domain-containing protein</fullName>
    </recommendedName>
</protein>
<dbReference type="RefSeq" id="WP_061971277.1">
    <property type="nucleotide sequence ID" value="NZ_FMAV01000001.1"/>
</dbReference>
<dbReference type="AlphaFoldDB" id="A0A0V8JFY8"/>
<dbReference type="InterPro" id="IPR013783">
    <property type="entry name" value="Ig-like_fold"/>
</dbReference>
<keyword evidence="1" id="KW-0732">Signal</keyword>
<proteinExistence type="predicted"/>
<dbReference type="Pfam" id="PF17936">
    <property type="entry name" value="Big_6"/>
    <property type="match status" value="2"/>
</dbReference>
<accession>A0A0V8JFY8</accession>
<reference evidence="3 4" key="1">
    <citation type="journal article" date="2014" name="Antonie Van Leeuwenhoek">
        <title>Fictibacillus enclensis sp. nov., isolated from marine sediment.</title>
        <authorList>
            <person name="Dastager S.G."/>
            <person name="Mawlankar R."/>
            <person name="Srinivasan K."/>
            <person name="Tang S.K."/>
            <person name="Lee J.C."/>
            <person name="Ramana V.V."/>
            <person name="Shouche Y.S."/>
        </authorList>
    </citation>
    <scope>NUCLEOTIDE SEQUENCE [LARGE SCALE GENOMIC DNA]</scope>
    <source>
        <strain evidence="3 4">NIO-1003</strain>
    </source>
</reference>
<feature type="domain" description="Bacterial Ig" evidence="2">
    <location>
        <begin position="201"/>
        <end position="276"/>
    </location>
</feature>
<feature type="domain" description="Bacterial Ig" evidence="2">
    <location>
        <begin position="287"/>
        <end position="359"/>
    </location>
</feature>
<name>A0A0V8JFY8_9BACL</name>